<dbReference type="RefSeq" id="WP_041965541.1">
    <property type="nucleotide sequence ID" value="NZ_BASE01000040.1"/>
</dbReference>
<evidence type="ECO:0008006" key="3">
    <source>
        <dbReference type="Google" id="ProtNLM"/>
    </source>
</evidence>
<protein>
    <recommendedName>
        <fullName evidence="3">Asp23/Gls24 family envelope stress response protein</fullName>
    </recommendedName>
</protein>
<dbReference type="AlphaFoldDB" id="A0A0A8X196"/>
<dbReference type="EMBL" id="BASE01000040">
    <property type="protein sequence ID" value="GAM13713.1"/>
    <property type="molecule type" value="Genomic_DNA"/>
</dbReference>
<name>A0A0A8X196_MESS1</name>
<comment type="caution">
    <text evidence="1">The sequence shown here is derived from an EMBL/GenBank/DDBJ whole genome shotgun (WGS) entry which is preliminary data.</text>
</comment>
<reference evidence="1 2" key="1">
    <citation type="submission" date="2013-06" db="EMBL/GenBank/DDBJ databases">
        <title>Whole genome shotgun sequence of Bacillus selenatarsenatis SF-1.</title>
        <authorList>
            <person name="Kuroda M."/>
            <person name="Sei K."/>
            <person name="Yamashita M."/>
            <person name="Ike M."/>
        </authorList>
    </citation>
    <scope>NUCLEOTIDE SEQUENCE [LARGE SCALE GENOMIC DNA]</scope>
    <source>
        <strain evidence="1 2">SF-1</strain>
    </source>
</reference>
<proteinExistence type="predicted"/>
<organism evidence="1 2">
    <name type="scientific">Mesobacillus selenatarsenatis (strain DSM 18680 / JCM 14380 / FERM P-15431 / SF-1)</name>
    <dbReference type="NCBI Taxonomy" id="1321606"/>
    <lineage>
        <taxon>Bacteria</taxon>
        <taxon>Bacillati</taxon>
        <taxon>Bacillota</taxon>
        <taxon>Bacilli</taxon>
        <taxon>Bacillales</taxon>
        <taxon>Bacillaceae</taxon>
        <taxon>Mesobacillus</taxon>
    </lineage>
</organism>
<evidence type="ECO:0000313" key="1">
    <source>
        <dbReference type="EMBL" id="GAM13713.1"/>
    </source>
</evidence>
<gene>
    <name evidence="1" type="ORF">SAMD00020551_1859</name>
</gene>
<sequence>MKKSGKIMPKQNREVCRAVCAIVHANINENVFFQQSGVKTRISRLRRNAFADNGVIVELDQGYVKIKVYVDTIVGEYSILLNATELQKNLEEDIVLLTSFLPKEIDVIITGINVKKTQ</sequence>
<dbReference type="OrthoDB" id="2878230at2"/>
<dbReference type="Proteomes" id="UP000031014">
    <property type="component" value="Unassembled WGS sequence"/>
</dbReference>
<keyword evidence="2" id="KW-1185">Reference proteome</keyword>
<evidence type="ECO:0000313" key="2">
    <source>
        <dbReference type="Proteomes" id="UP000031014"/>
    </source>
</evidence>
<accession>A0A0A8X196</accession>